<comment type="similarity">
    <text evidence="2">Belongs to the glycosyltransferase 2 family.</text>
</comment>
<dbReference type="EMBL" id="JAATEJ010000017">
    <property type="protein sequence ID" value="NJP45820.1"/>
    <property type="molecule type" value="Genomic_DNA"/>
</dbReference>
<organism evidence="7 8">
    <name type="scientific">Actinacidiphila epipremni</name>
    <dbReference type="NCBI Taxonomy" id="2053013"/>
    <lineage>
        <taxon>Bacteria</taxon>
        <taxon>Bacillati</taxon>
        <taxon>Actinomycetota</taxon>
        <taxon>Actinomycetes</taxon>
        <taxon>Kitasatosporales</taxon>
        <taxon>Streptomycetaceae</taxon>
        <taxon>Actinacidiphila</taxon>
    </lineage>
</organism>
<evidence type="ECO:0000259" key="6">
    <source>
        <dbReference type="Pfam" id="PF00535"/>
    </source>
</evidence>
<evidence type="ECO:0000313" key="7">
    <source>
        <dbReference type="EMBL" id="NJP45820.1"/>
    </source>
</evidence>
<proteinExistence type="inferred from homology"/>
<keyword evidence="4" id="KW-0808">Transferase</keyword>
<feature type="compositionally biased region" description="Basic residues" evidence="5">
    <location>
        <begin position="1"/>
        <end position="14"/>
    </location>
</feature>
<feature type="region of interest" description="Disordered" evidence="5">
    <location>
        <begin position="1"/>
        <end position="26"/>
    </location>
</feature>
<evidence type="ECO:0000313" key="8">
    <source>
        <dbReference type="Proteomes" id="UP000734511"/>
    </source>
</evidence>
<sequence length="389" mass="40642">MSRKGKGKGRRNTAGHRNAAGNGRGPGIPWAGDYTVVIPTLGRPCLADCLAALDACRGPRPREVVVVADVPPAGIPQVEAAVRGSAGGLADRVRVVCGGGRGPAAARNTGARDARTPWIAFLDDDVRVTAAWAEDLAADLAAAGPGTGGVQGRLHVPLPADRRPTDWERGTAGLEHAAWATADMAYRTAALRQTGGFDERFPRAFREDADLALRVLDAGWRLERGTRRTVHPVRPTGRWTSLRVQRGNADDALMTRLHGRDWWTRARAPRGRLPGHAAVGLAAACALLLAAAGRPRPAAALAGLWAAGTAEFAWRRIAPGPRTKDEVATMLLTSAAIPPAALAHWAAGYVRHRRAGAWSAGGTGATGRRGPRTAAGPPARAEAAPEGAS</sequence>
<dbReference type="Proteomes" id="UP000734511">
    <property type="component" value="Unassembled WGS sequence"/>
</dbReference>
<protein>
    <submittedName>
        <fullName evidence="7">Glycosyltransferase</fullName>
    </submittedName>
</protein>
<dbReference type="Pfam" id="PF00535">
    <property type="entry name" value="Glycos_transf_2"/>
    <property type="match status" value="1"/>
</dbReference>
<feature type="domain" description="Glycosyltransferase 2-like" evidence="6">
    <location>
        <begin position="35"/>
        <end position="144"/>
    </location>
</feature>
<accession>A0ABX0ZPN2</accession>
<feature type="compositionally biased region" description="Low complexity" evidence="5">
    <location>
        <begin position="368"/>
        <end position="389"/>
    </location>
</feature>
<comment type="caution">
    <text evidence="7">The sequence shown here is derived from an EMBL/GenBank/DDBJ whole genome shotgun (WGS) entry which is preliminary data.</text>
</comment>
<dbReference type="SUPFAM" id="SSF53448">
    <property type="entry name" value="Nucleotide-diphospho-sugar transferases"/>
    <property type="match status" value="1"/>
</dbReference>
<name>A0ABX0ZPN2_9ACTN</name>
<reference evidence="7 8" key="1">
    <citation type="submission" date="2020-03" db="EMBL/GenBank/DDBJ databases">
        <title>WGS of actinomycetes isolated from Thailand.</title>
        <authorList>
            <person name="Thawai C."/>
        </authorList>
    </citation>
    <scope>NUCLEOTIDE SEQUENCE [LARGE SCALE GENOMIC DNA]</scope>
    <source>
        <strain evidence="7 8">PRB2-1</strain>
    </source>
</reference>
<dbReference type="InterPro" id="IPR029044">
    <property type="entry name" value="Nucleotide-diphossugar_trans"/>
</dbReference>
<evidence type="ECO:0000256" key="4">
    <source>
        <dbReference type="ARBA" id="ARBA00022679"/>
    </source>
</evidence>
<evidence type="ECO:0000256" key="3">
    <source>
        <dbReference type="ARBA" id="ARBA00022676"/>
    </source>
</evidence>
<dbReference type="PANTHER" id="PTHR43179">
    <property type="entry name" value="RHAMNOSYLTRANSFERASE WBBL"/>
    <property type="match status" value="1"/>
</dbReference>
<evidence type="ECO:0000256" key="1">
    <source>
        <dbReference type="ARBA" id="ARBA00004776"/>
    </source>
</evidence>
<comment type="pathway">
    <text evidence="1">Cell wall biogenesis; cell wall polysaccharide biosynthesis.</text>
</comment>
<dbReference type="InterPro" id="IPR001173">
    <property type="entry name" value="Glyco_trans_2-like"/>
</dbReference>
<dbReference type="RefSeq" id="WP_167984678.1">
    <property type="nucleotide sequence ID" value="NZ_JAATEJ010000017.1"/>
</dbReference>
<keyword evidence="3" id="KW-0328">Glycosyltransferase</keyword>
<feature type="region of interest" description="Disordered" evidence="5">
    <location>
        <begin position="358"/>
        <end position="389"/>
    </location>
</feature>
<evidence type="ECO:0000256" key="2">
    <source>
        <dbReference type="ARBA" id="ARBA00006739"/>
    </source>
</evidence>
<dbReference type="Gene3D" id="3.90.550.10">
    <property type="entry name" value="Spore Coat Polysaccharide Biosynthesis Protein SpsA, Chain A"/>
    <property type="match status" value="1"/>
</dbReference>
<keyword evidence="8" id="KW-1185">Reference proteome</keyword>
<dbReference type="PANTHER" id="PTHR43179:SF12">
    <property type="entry name" value="GALACTOFURANOSYLTRANSFERASE GLFT2"/>
    <property type="match status" value="1"/>
</dbReference>
<gene>
    <name evidence="7" type="ORF">HCN08_20770</name>
</gene>
<evidence type="ECO:0000256" key="5">
    <source>
        <dbReference type="SAM" id="MobiDB-lite"/>
    </source>
</evidence>